<evidence type="ECO:0000313" key="2">
    <source>
        <dbReference type="Proteomes" id="UP001480082"/>
    </source>
</evidence>
<proteinExistence type="predicted"/>
<sequence length="217" mass="24371">MTAVTFRHLAEADIPLMVAMETAAWGSLGASEETIRRRLLLGHVMIVAMVENAIAGAICLVETSQDPRETENFPRTFAAYCSLARSEPARSLYVYNLGVRPEFRGTDMARRLLSQLIDHGRQVGVRWLVGDGRCPSYAGAQDDFPDKVRPDPAFRQIIDDWHRTGVMPSVKSITKDPLLRFYRRVLHCEFLHLAPNFLPEDLSSGGFRVIFAVDLNP</sequence>
<organism evidence="1 2">
    <name type="scientific">Mesorhizobium australicum</name>
    <dbReference type="NCBI Taxonomy" id="536018"/>
    <lineage>
        <taxon>Bacteria</taxon>
        <taxon>Pseudomonadati</taxon>
        <taxon>Pseudomonadota</taxon>
        <taxon>Alphaproteobacteria</taxon>
        <taxon>Hyphomicrobiales</taxon>
        <taxon>Phyllobacteriaceae</taxon>
        <taxon>Mesorhizobium</taxon>
    </lineage>
</organism>
<dbReference type="Proteomes" id="UP001480082">
    <property type="component" value="Unassembled WGS sequence"/>
</dbReference>
<name>A0ACC6T0U4_9HYPH</name>
<gene>
    <name evidence="1" type="ORF">NKI81_17125</name>
</gene>
<reference evidence="1 2" key="1">
    <citation type="journal article" date="2024" name="Proc. Natl. Acad. Sci. U.S.A.">
        <title>The evolutionary genomics of adaptation to stress in wild rhizobium bacteria.</title>
        <authorList>
            <person name="Kehlet-Delgado H."/>
            <person name="Montoya A.P."/>
            <person name="Jensen K.T."/>
            <person name="Wendlandt C.E."/>
            <person name="Dexheimer C."/>
            <person name="Roberts M."/>
            <person name="Torres Martinez L."/>
            <person name="Friesen M.L."/>
            <person name="Griffitts J.S."/>
            <person name="Porter S.S."/>
        </authorList>
    </citation>
    <scope>NUCLEOTIDE SEQUENCE [LARGE SCALE GENOMIC DNA]</scope>
    <source>
        <strain evidence="1 2">M0468</strain>
    </source>
</reference>
<keyword evidence="2" id="KW-1185">Reference proteome</keyword>
<comment type="caution">
    <text evidence="1">The sequence shown here is derived from an EMBL/GenBank/DDBJ whole genome shotgun (WGS) entry which is preliminary data.</text>
</comment>
<evidence type="ECO:0000313" key="1">
    <source>
        <dbReference type="EMBL" id="MER9285667.1"/>
    </source>
</evidence>
<protein>
    <submittedName>
        <fullName evidence="1">GNAT family N-acetyltransferase</fullName>
    </submittedName>
</protein>
<accession>A0ACC6T0U4</accession>
<dbReference type="EMBL" id="JAMYRI010000009">
    <property type="protein sequence ID" value="MER9285667.1"/>
    <property type="molecule type" value="Genomic_DNA"/>
</dbReference>